<protein>
    <submittedName>
        <fullName evidence="2">Uncharacterized protein</fullName>
    </submittedName>
</protein>
<evidence type="ECO:0000256" key="1">
    <source>
        <dbReference type="SAM" id="Phobius"/>
    </source>
</evidence>
<feature type="transmembrane region" description="Helical" evidence="1">
    <location>
        <begin position="20"/>
        <end position="40"/>
    </location>
</feature>
<keyword evidence="1" id="KW-0812">Transmembrane</keyword>
<dbReference type="EMBL" id="CP025012">
    <property type="protein sequence ID" value="AUW43947.1"/>
    <property type="molecule type" value="Genomic_DNA"/>
</dbReference>
<dbReference type="Proteomes" id="UP000238523">
    <property type="component" value="Chromosome"/>
</dbReference>
<gene>
    <name evidence="2" type="ORF">CUJ84_Chr003615</name>
</gene>
<keyword evidence="1" id="KW-0472">Membrane</keyword>
<sequence>MTERFEAKFVERRTQRPLSWLSRFISHLIAVIHVAFSGVVDARRKSVQSVPPMNRTPSIFTPYIRSRGN</sequence>
<accession>A0A2K9Z6R5</accession>
<organism evidence="2 3">
    <name type="scientific">Rhizobium leguminosarum</name>
    <dbReference type="NCBI Taxonomy" id="384"/>
    <lineage>
        <taxon>Bacteria</taxon>
        <taxon>Pseudomonadati</taxon>
        <taxon>Pseudomonadota</taxon>
        <taxon>Alphaproteobacteria</taxon>
        <taxon>Hyphomicrobiales</taxon>
        <taxon>Rhizobiaceae</taxon>
        <taxon>Rhizobium/Agrobacterium group</taxon>
        <taxon>Rhizobium</taxon>
    </lineage>
</organism>
<dbReference type="AlphaFoldDB" id="A0A2K9Z6R5"/>
<evidence type="ECO:0000313" key="3">
    <source>
        <dbReference type="Proteomes" id="UP000238523"/>
    </source>
</evidence>
<evidence type="ECO:0000313" key="2">
    <source>
        <dbReference type="EMBL" id="AUW43947.1"/>
    </source>
</evidence>
<keyword evidence="1" id="KW-1133">Transmembrane helix</keyword>
<reference evidence="2 3" key="1">
    <citation type="submission" date="2017-11" db="EMBL/GenBank/DDBJ databases">
        <title>Complete genome of Rhizobium leguminosarum Norway, an ineffective micro-symbiont.</title>
        <authorList>
            <person name="Hoffrichter A."/>
            <person name="Liang J."/>
            <person name="Brachmann A."/>
            <person name="Marin M."/>
        </authorList>
    </citation>
    <scope>NUCLEOTIDE SEQUENCE [LARGE SCALE GENOMIC DNA]</scope>
    <source>
        <strain evidence="2 3">Norway</strain>
    </source>
</reference>
<proteinExistence type="predicted"/>
<name>A0A2K9Z6R5_RHILE</name>